<dbReference type="PROSITE" id="PS50102">
    <property type="entry name" value="RRM"/>
    <property type="match status" value="1"/>
</dbReference>
<evidence type="ECO:0000313" key="11">
    <source>
        <dbReference type="WBParaSite" id="EVEC_0000252601-mRNA-1"/>
    </source>
</evidence>
<evidence type="ECO:0000313" key="10">
    <source>
        <dbReference type="Proteomes" id="UP000274131"/>
    </source>
</evidence>
<keyword evidence="10" id="KW-1185">Reference proteome</keyword>
<comment type="similarity">
    <text evidence="1 6">Belongs to the RBM8A family.</text>
</comment>
<dbReference type="STRING" id="51028.A0A0N4UY80"/>
<evidence type="ECO:0000256" key="2">
    <source>
        <dbReference type="ARBA" id="ARBA00022490"/>
    </source>
</evidence>
<dbReference type="GO" id="GO:0051028">
    <property type="term" value="P:mRNA transport"/>
    <property type="evidence" value="ECO:0007669"/>
    <property type="project" value="UniProtKB-KW"/>
</dbReference>
<evidence type="ECO:0000256" key="6">
    <source>
        <dbReference type="RuleBase" id="RU361239"/>
    </source>
</evidence>
<feature type="region of interest" description="Disordered" evidence="7">
    <location>
        <begin position="1"/>
        <end position="34"/>
    </location>
</feature>
<reference evidence="9 10" key="2">
    <citation type="submission" date="2018-10" db="EMBL/GenBank/DDBJ databases">
        <authorList>
            <consortium name="Pathogen Informatics"/>
        </authorList>
    </citation>
    <scope>NUCLEOTIDE SEQUENCE [LARGE SCALE GENOMIC DNA]</scope>
</reference>
<gene>
    <name evidence="9" type="ORF">EVEC_LOCUS2234</name>
</gene>
<dbReference type="InterPro" id="IPR000504">
    <property type="entry name" value="RRM_dom"/>
</dbReference>
<evidence type="ECO:0000259" key="8">
    <source>
        <dbReference type="PROSITE" id="PS50102"/>
    </source>
</evidence>
<accession>A0A0N4UY80</accession>
<dbReference type="PRINTS" id="PR01738">
    <property type="entry name" value="RNABINDINGM8"/>
</dbReference>
<keyword evidence="3 5" id="KW-0694">RNA-binding</keyword>
<dbReference type="CDD" id="cd12324">
    <property type="entry name" value="RRM_RBM8"/>
    <property type="match status" value="1"/>
</dbReference>
<comment type="subunit">
    <text evidence="6">Heterodimer with MAGOH. Part of the mRNA splicing-dependent exon junction complex (EJC) complex; the core complex contains CASC3, EIF4A3, MAGOH and RBM8A.</text>
</comment>
<dbReference type="InterPro" id="IPR035979">
    <property type="entry name" value="RBD_domain_sf"/>
</dbReference>
<dbReference type="GO" id="GO:0003729">
    <property type="term" value="F:mRNA binding"/>
    <property type="evidence" value="ECO:0007669"/>
    <property type="project" value="InterPro"/>
</dbReference>
<dbReference type="WBParaSite" id="EVEC_0000252601-mRNA-1">
    <property type="protein sequence ID" value="EVEC_0000252601-mRNA-1"/>
    <property type="gene ID" value="EVEC_0000252601"/>
</dbReference>
<keyword evidence="6" id="KW-0813">Transport</keyword>
<organism evidence="11">
    <name type="scientific">Enterobius vermicularis</name>
    <name type="common">Human pinworm</name>
    <dbReference type="NCBI Taxonomy" id="51028"/>
    <lineage>
        <taxon>Eukaryota</taxon>
        <taxon>Metazoa</taxon>
        <taxon>Ecdysozoa</taxon>
        <taxon>Nematoda</taxon>
        <taxon>Chromadorea</taxon>
        <taxon>Rhabditida</taxon>
        <taxon>Spirurina</taxon>
        <taxon>Oxyuridomorpha</taxon>
        <taxon>Oxyuroidea</taxon>
        <taxon>Oxyuridae</taxon>
        <taxon>Enterobius</taxon>
    </lineage>
</organism>
<dbReference type="InterPro" id="IPR033744">
    <property type="entry name" value="RRM_RBM8"/>
</dbReference>
<dbReference type="SUPFAM" id="SSF54928">
    <property type="entry name" value="RNA-binding domain, RBD"/>
    <property type="match status" value="1"/>
</dbReference>
<keyword evidence="6" id="KW-0507">mRNA processing</keyword>
<dbReference type="EMBL" id="UXUI01007341">
    <property type="protein sequence ID" value="VDD87091.1"/>
    <property type="molecule type" value="Genomic_DNA"/>
</dbReference>
<keyword evidence="4 6" id="KW-0539">Nucleus</keyword>
<keyword evidence="6" id="KW-0508">mRNA splicing</keyword>
<dbReference type="PANTHER" id="PTHR45894">
    <property type="entry name" value="RNA-BINDING PROTEIN 8A"/>
    <property type="match status" value="1"/>
</dbReference>
<keyword evidence="2 6" id="KW-0963">Cytoplasm</keyword>
<dbReference type="Gene3D" id="3.30.70.330">
    <property type="match status" value="1"/>
</dbReference>
<reference evidence="11" key="1">
    <citation type="submission" date="2017-02" db="UniProtKB">
        <authorList>
            <consortium name="WormBaseParasite"/>
        </authorList>
    </citation>
    <scope>IDENTIFICATION</scope>
</reference>
<evidence type="ECO:0000256" key="3">
    <source>
        <dbReference type="ARBA" id="ARBA00022884"/>
    </source>
</evidence>
<dbReference type="Pfam" id="PF00076">
    <property type="entry name" value="RRM_1"/>
    <property type="match status" value="1"/>
</dbReference>
<feature type="compositionally biased region" description="Basic residues" evidence="7">
    <location>
        <begin position="25"/>
        <end position="34"/>
    </location>
</feature>
<dbReference type="InterPro" id="IPR008111">
    <property type="entry name" value="RNA-bd_8"/>
</dbReference>
<name>A0A0N4UY80_ENTVE</name>
<evidence type="ECO:0000313" key="9">
    <source>
        <dbReference type="EMBL" id="VDD87091.1"/>
    </source>
</evidence>
<dbReference type="Proteomes" id="UP000274131">
    <property type="component" value="Unassembled WGS sequence"/>
</dbReference>
<evidence type="ECO:0000256" key="7">
    <source>
        <dbReference type="SAM" id="MobiDB-lite"/>
    </source>
</evidence>
<protein>
    <recommendedName>
        <fullName evidence="6">RNA-binding protein 8A</fullName>
    </recommendedName>
</protein>
<comment type="function">
    <text evidence="6">Core component of the splicing-dependent multiprotein exon junction complex (EJC) deposited at splice junctions on mRNAs.</text>
</comment>
<evidence type="ECO:0000256" key="5">
    <source>
        <dbReference type="PROSITE-ProRule" id="PRU00176"/>
    </source>
</evidence>
<evidence type="ECO:0000256" key="4">
    <source>
        <dbReference type="ARBA" id="ARBA00023242"/>
    </source>
</evidence>
<dbReference type="GO" id="GO:0005737">
    <property type="term" value="C:cytoplasm"/>
    <property type="evidence" value="ECO:0007669"/>
    <property type="project" value="UniProtKB-SubCell"/>
</dbReference>
<dbReference type="AlphaFoldDB" id="A0A0N4UY80"/>
<evidence type="ECO:0000256" key="1">
    <source>
        <dbReference type="ARBA" id="ARBA00007987"/>
    </source>
</evidence>
<dbReference type="InterPro" id="IPR012677">
    <property type="entry name" value="Nucleotide-bd_a/b_plait_sf"/>
</dbReference>
<feature type="domain" description="RRM" evidence="8">
    <location>
        <begin position="65"/>
        <end position="143"/>
    </location>
</feature>
<dbReference type="GO" id="GO:0016607">
    <property type="term" value="C:nuclear speck"/>
    <property type="evidence" value="ECO:0007669"/>
    <property type="project" value="UniProtKB-SubCell"/>
</dbReference>
<proteinExistence type="inferred from homology"/>
<sequence>MAEKVEPDYDVEMGQPEEQIDSMRRRVTRKKGRGLRGITRSNVREYEAFEQEGAAGAPQRSVEGWIIFVTNVHEEAQEDDVYEQFAPYGEIKNMSLNVDRRTGFLKGYALIEYATKKEAAEAINACSGSKLLGQEINVSWCFVKGGGNFRGKRRR</sequence>
<dbReference type="GO" id="GO:0008380">
    <property type="term" value="P:RNA splicing"/>
    <property type="evidence" value="ECO:0007669"/>
    <property type="project" value="UniProtKB-KW"/>
</dbReference>
<dbReference type="GO" id="GO:0006397">
    <property type="term" value="P:mRNA processing"/>
    <property type="evidence" value="ECO:0007669"/>
    <property type="project" value="UniProtKB-KW"/>
</dbReference>
<dbReference type="OrthoDB" id="15688at2759"/>
<dbReference type="SMART" id="SM00360">
    <property type="entry name" value="RRM"/>
    <property type="match status" value="1"/>
</dbReference>
<keyword evidence="6" id="KW-0509">mRNA transport</keyword>
<comment type="subcellular location">
    <subcellularLocation>
        <location evidence="6">Nucleus</location>
    </subcellularLocation>
    <subcellularLocation>
        <location evidence="6">Nucleus speckle</location>
    </subcellularLocation>
    <subcellularLocation>
        <location evidence="6">Cytoplasm</location>
    </subcellularLocation>
</comment>